<accession>A0A2P2NLV8</accession>
<dbReference type="EMBL" id="GGEC01062972">
    <property type="protein sequence ID" value="MBX43456.1"/>
    <property type="molecule type" value="Transcribed_RNA"/>
</dbReference>
<proteinExistence type="predicted"/>
<name>A0A2P2NLV8_RHIMU</name>
<reference evidence="1" key="1">
    <citation type="submission" date="2018-02" db="EMBL/GenBank/DDBJ databases">
        <title>Rhizophora mucronata_Transcriptome.</title>
        <authorList>
            <person name="Meera S.P."/>
            <person name="Sreeshan A."/>
            <person name="Augustine A."/>
        </authorList>
    </citation>
    <scope>NUCLEOTIDE SEQUENCE</scope>
    <source>
        <tissue evidence="1">Leaf</tissue>
    </source>
</reference>
<sequence>MFLETCDKIFKCLIGRKRNKTCVPNSRKLDSLLQQAFSIDFLS</sequence>
<organism evidence="1">
    <name type="scientific">Rhizophora mucronata</name>
    <name type="common">Asiatic mangrove</name>
    <dbReference type="NCBI Taxonomy" id="61149"/>
    <lineage>
        <taxon>Eukaryota</taxon>
        <taxon>Viridiplantae</taxon>
        <taxon>Streptophyta</taxon>
        <taxon>Embryophyta</taxon>
        <taxon>Tracheophyta</taxon>
        <taxon>Spermatophyta</taxon>
        <taxon>Magnoliopsida</taxon>
        <taxon>eudicotyledons</taxon>
        <taxon>Gunneridae</taxon>
        <taxon>Pentapetalae</taxon>
        <taxon>rosids</taxon>
        <taxon>fabids</taxon>
        <taxon>Malpighiales</taxon>
        <taxon>Rhizophoraceae</taxon>
        <taxon>Rhizophora</taxon>
    </lineage>
</organism>
<protein>
    <submittedName>
        <fullName evidence="1">Uncharacterized protein</fullName>
    </submittedName>
</protein>
<evidence type="ECO:0000313" key="1">
    <source>
        <dbReference type="EMBL" id="MBX43456.1"/>
    </source>
</evidence>
<dbReference type="AlphaFoldDB" id="A0A2P2NLV8"/>